<dbReference type="Gene3D" id="3.40.50.12780">
    <property type="entry name" value="N-terminal domain of ligase-like"/>
    <property type="match status" value="1"/>
</dbReference>
<dbReference type="AlphaFoldDB" id="A0A4R5B567"/>
<reference evidence="5 6" key="1">
    <citation type="submission" date="2019-03" db="EMBL/GenBank/DDBJ databases">
        <title>Draft genome sequences of novel Actinobacteria.</title>
        <authorList>
            <person name="Sahin N."/>
            <person name="Ay H."/>
            <person name="Saygin H."/>
        </authorList>
    </citation>
    <scope>NUCLEOTIDE SEQUENCE [LARGE SCALE GENOMIC DNA]</scope>
    <source>
        <strain evidence="5 6">H3C3</strain>
    </source>
</reference>
<name>A0A4R5B567_9ACTN</name>
<sequence length="994" mass="105647">MTETDQDRLAERVRSRFAAARAGMREPGATGIPALAAADMRLSPAQARLAFLAELEPDSAAYNVPVALRLSGPVDAGALRAAVAELARRHWILRGVIDGGTVRPVPAIPVPVARFDPAALADHAWRPFRLDAEPPMRAALFQVADDECVLALTFHHIATDAWSERLLLDELSALYAAKLGLGPAPEPPALQYADVAAWEARRPDTDLDWWVRRLDGLPPVLDLPADRPRSAVSDWPGASVPVELPPELSAKVRAVPDATPFMVLLAGLQALLSRLSGGTDIAVGVPHAGRHHPGAEKVVGGFVNTLVIRTGTRGDPSGAELLARTRDAALEAFAHPRTPFQDIVERLRPERSLSSTPLFQVMLNVHDAGARMTLPGVTVRPEPLPPPTAKFDLNLTLGDDGERFRGRLLYRADLYEASTAERMMAWYLAMLDAMLSEPDAPVRLPVGADLRGPDRPVPVDAPLHTLVERAAAADPDAVATGTLTYAELDRRANQVAHWLLDRGVGAQEPVAVLMERRPELVVAMLGALKAGAAYLPLDPVYPAGRTESVLAVSGARIVLTEAEVAAAADRPVHRPDVVVPPDHLAYVIYTSGSIGEPKGVAVEHRQIVHYLGAVAELIPDDVTSFALVSTAAADLSMTNLWGALVRGATVHLIGHETATDPAAYAAYLAAHRVDAVKMVPSQLELLGVQALPRRLLILAGEAVPCELVARVRAARPDLAVQVHYGPTETTVSVLAAEAPGEAHGIAPLGRPLANVLCRVADESGRALPAGVPGELWIGGPSVARGYLGLPDLTARRFAGGWYRTGDRVRVGPSGLVEFLGRLDDQVKVRGFRVELGEVGSALRALPQVAEAFVAPVGQGASRRLAAWVTPSSADVAGIRAALRERLPDYMVPSAIGALDALPLNPNGKVDRAALPIPETAPAGREPLDTPQELLVAGAWAEVLELTEVWADDDFFALGGHSLAATRVAARLREELGAPVPVRLLFEHPALSALA</sequence>
<dbReference type="InterPro" id="IPR009081">
    <property type="entry name" value="PP-bd_ACP"/>
</dbReference>
<dbReference type="Gene3D" id="3.30.300.30">
    <property type="match status" value="1"/>
</dbReference>
<dbReference type="InterPro" id="IPR045851">
    <property type="entry name" value="AMP-bd_C_sf"/>
</dbReference>
<dbReference type="PROSITE" id="PS50075">
    <property type="entry name" value="CARRIER"/>
    <property type="match status" value="1"/>
</dbReference>
<evidence type="ECO:0000256" key="2">
    <source>
        <dbReference type="ARBA" id="ARBA00022450"/>
    </source>
</evidence>
<feature type="domain" description="Carrier" evidence="4">
    <location>
        <begin position="926"/>
        <end position="994"/>
    </location>
</feature>
<dbReference type="GO" id="GO:0031177">
    <property type="term" value="F:phosphopantetheine binding"/>
    <property type="evidence" value="ECO:0007669"/>
    <property type="project" value="InterPro"/>
</dbReference>
<dbReference type="CDD" id="cd05930">
    <property type="entry name" value="A_NRPS"/>
    <property type="match status" value="1"/>
</dbReference>
<dbReference type="InterPro" id="IPR020845">
    <property type="entry name" value="AMP-binding_CS"/>
</dbReference>
<dbReference type="InterPro" id="IPR020806">
    <property type="entry name" value="PKS_PP-bd"/>
</dbReference>
<dbReference type="CDD" id="cd19531">
    <property type="entry name" value="LCL_NRPS-like"/>
    <property type="match status" value="1"/>
</dbReference>
<dbReference type="NCBIfam" id="TIGR01733">
    <property type="entry name" value="AA-adenyl-dom"/>
    <property type="match status" value="1"/>
</dbReference>
<dbReference type="SUPFAM" id="SSF47336">
    <property type="entry name" value="ACP-like"/>
    <property type="match status" value="1"/>
</dbReference>
<comment type="cofactor">
    <cofactor evidence="1">
        <name>pantetheine 4'-phosphate</name>
        <dbReference type="ChEBI" id="CHEBI:47942"/>
    </cofactor>
</comment>
<evidence type="ECO:0000256" key="3">
    <source>
        <dbReference type="ARBA" id="ARBA00022553"/>
    </source>
</evidence>
<keyword evidence="2" id="KW-0596">Phosphopantetheine</keyword>
<dbReference type="EMBL" id="SMKU01000153">
    <property type="protein sequence ID" value="TDD80405.1"/>
    <property type="molecule type" value="Genomic_DNA"/>
</dbReference>
<dbReference type="InterPro" id="IPR006162">
    <property type="entry name" value="Ppantetheine_attach_site"/>
</dbReference>
<dbReference type="Gene3D" id="3.30.559.10">
    <property type="entry name" value="Chloramphenicol acetyltransferase-like domain"/>
    <property type="match status" value="1"/>
</dbReference>
<dbReference type="SUPFAM" id="SSF52777">
    <property type="entry name" value="CoA-dependent acyltransferases"/>
    <property type="match status" value="2"/>
</dbReference>
<dbReference type="Proteomes" id="UP000294513">
    <property type="component" value="Unassembled WGS sequence"/>
</dbReference>
<keyword evidence="3" id="KW-0597">Phosphoprotein</keyword>
<keyword evidence="6" id="KW-1185">Reference proteome</keyword>
<dbReference type="GO" id="GO:0003824">
    <property type="term" value="F:catalytic activity"/>
    <property type="evidence" value="ECO:0007669"/>
    <property type="project" value="InterPro"/>
</dbReference>
<dbReference type="Pfam" id="PF00550">
    <property type="entry name" value="PP-binding"/>
    <property type="match status" value="1"/>
</dbReference>
<dbReference type="InterPro" id="IPR025110">
    <property type="entry name" value="AMP-bd_C"/>
</dbReference>
<dbReference type="PROSITE" id="PS00455">
    <property type="entry name" value="AMP_BINDING"/>
    <property type="match status" value="1"/>
</dbReference>
<dbReference type="GO" id="GO:0005737">
    <property type="term" value="C:cytoplasm"/>
    <property type="evidence" value="ECO:0007669"/>
    <property type="project" value="TreeGrafter"/>
</dbReference>
<proteinExistence type="predicted"/>
<gene>
    <name evidence="5" type="ORF">E1298_25820</name>
</gene>
<dbReference type="OrthoDB" id="3671989at2"/>
<dbReference type="Gene3D" id="3.30.559.30">
    <property type="entry name" value="Nonribosomal peptide synthetase, condensation domain"/>
    <property type="match status" value="1"/>
</dbReference>
<dbReference type="PANTHER" id="PTHR45527:SF1">
    <property type="entry name" value="FATTY ACID SYNTHASE"/>
    <property type="match status" value="1"/>
</dbReference>
<dbReference type="InterPro" id="IPR010071">
    <property type="entry name" value="AA_adenyl_dom"/>
</dbReference>
<dbReference type="InterPro" id="IPR001242">
    <property type="entry name" value="Condensation_dom"/>
</dbReference>
<dbReference type="InterPro" id="IPR000873">
    <property type="entry name" value="AMP-dep_synth/lig_dom"/>
</dbReference>
<dbReference type="InterPro" id="IPR042099">
    <property type="entry name" value="ANL_N_sf"/>
</dbReference>
<protein>
    <submittedName>
        <fullName evidence="5">Amino acid adenylation domain-containing protein</fullName>
    </submittedName>
</protein>
<dbReference type="RefSeq" id="WP_131897623.1">
    <property type="nucleotide sequence ID" value="NZ_SMKU01000153.1"/>
</dbReference>
<dbReference type="PANTHER" id="PTHR45527">
    <property type="entry name" value="NONRIBOSOMAL PEPTIDE SYNTHETASE"/>
    <property type="match status" value="1"/>
</dbReference>
<dbReference type="InterPro" id="IPR036736">
    <property type="entry name" value="ACP-like_sf"/>
</dbReference>
<dbReference type="GO" id="GO:0044550">
    <property type="term" value="P:secondary metabolite biosynthetic process"/>
    <property type="evidence" value="ECO:0007669"/>
    <property type="project" value="TreeGrafter"/>
</dbReference>
<organism evidence="5 6">
    <name type="scientific">Actinomadura rubrisoli</name>
    <dbReference type="NCBI Taxonomy" id="2530368"/>
    <lineage>
        <taxon>Bacteria</taxon>
        <taxon>Bacillati</taxon>
        <taxon>Actinomycetota</taxon>
        <taxon>Actinomycetes</taxon>
        <taxon>Streptosporangiales</taxon>
        <taxon>Thermomonosporaceae</taxon>
        <taxon>Actinomadura</taxon>
    </lineage>
</organism>
<dbReference type="GO" id="GO:0043041">
    <property type="term" value="P:amino acid activation for nonribosomal peptide biosynthetic process"/>
    <property type="evidence" value="ECO:0007669"/>
    <property type="project" value="TreeGrafter"/>
</dbReference>
<evidence type="ECO:0000313" key="6">
    <source>
        <dbReference type="Proteomes" id="UP000294513"/>
    </source>
</evidence>
<evidence type="ECO:0000256" key="1">
    <source>
        <dbReference type="ARBA" id="ARBA00001957"/>
    </source>
</evidence>
<accession>A0A4R5B567</accession>
<dbReference type="PROSITE" id="PS00012">
    <property type="entry name" value="PHOSPHOPANTETHEINE"/>
    <property type="match status" value="1"/>
</dbReference>
<comment type="caution">
    <text evidence="5">The sequence shown here is derived from an EMBL/GenBank/DDBJ whole genome shotgun (WGS) entry which is preliminary data.</text>
</comment>
<dbReference type="GO" id="GO:0008610">
    <property type="term" value="P:lipid biosynthetic process"/>
    <property type="evidence" value="ECO:0007669"/>
    <property type="project" value="UniProtKB-ARBA"/>
</dbReference>
<feature type="non-terminal residue" evidence="5">
    <location>
        <position position="994"/>
    </location>
</feature>
<dbReference type="Gene3D" id="1.10.1200.10">
    <property type="entry name" value="ACP-like"/>
    <property type="match status" value="1"/>
</dbReference>
<dbReference type="Pfam" id="PF00501">
    <property type="entry name" value="AMP-binding"/>
    <property type="match status" value="1"/>
</dbReference>
<dbReference type="Pfam" id="PF13193">
    <property type="entry name" value="AMP-binding_C"/>
    <property type="match status" value="1"/>
</dbReference>
<evidence type="ECO:0000313" key="5">
    <source>
        <dbReference type="EMBL" id="TDD80405.1"/>
    </source>
</evidence>
<evidence type="ECO:0000259" key="4">
    <source>
        <dbReference type="PROSITE" id="PS50075"/>
    </source>
</evidence>
<dbReference type="Pfam" id="PF00668">
    <property type="entry name" value="Condensation"/>
    <property type="match status" value="1"/>
</dbReference>
<dbReference type="SUPFAM" id="SSF56801">
    <property type="entry name" value="Acetyl-CoA synthetase-like"/>
    <property type="match status" value="1"/>
</dbReference>
<dbReference type="InterPro" id="IPR023213">
    <property type="entry name" value="CAT-like_dom_sf"/>
</dbReference>
<dbReference type="SMART" id="SM00823">
    <property type="entry name" value="PKS_PP"/>
    <property type="match status" value="1"/>
</dbReference>